<gene>
    <name evidence="2" type="ORF">NF556_17660</name>
</gene>
<feature type="domain" description="Methyltransferase type 11" evidence="1">
    <location>
        <begin position="38"/>
        <end position="132"/>
    </location>
</feature>
<sequence>MGWWSERVVPRLTHATLNNPEVARYRERVCADLSGDVLELGFGTGLNLPHLPAAVRSLIAVEPSHLAWEMASYAVGDSPVEVTRGDLRAERISLPDASVDAVLVTFSLCTVQDPARALSEAARVLRPGGALHFLEHGRSPDERVRRWQQRAEPLQRAMVAGCHLTRSAPELVEAAGFRLGTVDSWYVPGPGLSKPWGYLSLGRAERPLT</sequence>
<reference evidence="2" key="1">
    <citation type="submission" date="2022-06" db="EMBL/GenBank/DDBJ databases">
        <title>Ornithinimicrobium HY1793.</title>
        <authorList>
            <person name="Huang Y."/>
        </authorList>
    </citation>
    <scope>NUCLEOTIDE SEQUENCE</scope>
    <source>
        <strain evidence="2">HY1793</strain>
    </source>
</reference>
<keyword evidence="3" id="KW-1185">Reference proteome</keyword>
<name>A0ABY4YRK5_9MICO</name>
<keyword evidence="2" id="KW-0489">Methyltransferase</keyword>
<evidence type="ECO:0000313" key="3">
    <source>
        <dbReference type="Proteomes" id="UP001056455"/>
    </source>
</evidence>
<proteinExistence type="predicted"/>
<evidence type="ECO:0000313" key="2">
    <source>
        <dbReference type="EMBL" id="USQ79408.1"/>
    </source>
</evidence>
<dbReference type="InterPro" id="IPR029063">
    <property type="entry name" value="SAM-dependent_MTases_sf"/>
</dbReference>
<evidence type="ECO:0000259" key="1">
    <source>
        <dbReference type="Pfam" id="PF08241"/>
    </source>
</evidence>
<organism evidence="2 3">
    <name type="scientific">Ornithinimicrobium faecis</name>
    <dbReference type="NCBI Taxonomy" id="2934158"/>
    <lineage>
        <taxon>Bacteria</taxon>
        <taxon>Bacillati</taxon>
        <taxon>Actinomycetota</taxon>
        <taxon>Actinomycetes</taxon>
        <taxon>Micrococcales</taxon>
        <taxon>Ornithinimicrobiaceae</taxon>
        <taxon>Ornithinimicrobium</taxon>
    </lineage>
</organism>
<dbReference type="InterPro" id="IPR052356">
    <property type="entry name" value="Thiol_S-MT"/>
</dbReference>
<dbReference type="PANTHER" id="PTHR45036">
    <property type="entry name" value="METHYLTRANSFERASE LIKE 7B"/>
    <property type="match status" value="1"/>
</dbReference>
<dbReference type="InterPro" id="IPR013216">
    <property type="entry name" value="Methyltransf_11"/>
</dbReference>
<protein>
    <submittedName>
        <fullName evidence="2">Class I SAM-dependent methyltransferase</fullName>
    </submittedName>
</protein>
<dbReference type="Gene3D" id="3.40.50.150">
    <property type="entry name" value="Vaccinia Virus protein VP39"/>
    <property type="match status" value="1"/>
</dbReference>
<dbReference type="PANTHER" id="PTHR45036:SF1">
    <property type="entry name" value="METHYLTRANSFERASE LIKE 7A"/>
    <property type="match status" value="1"/>
</dbReference>
<dbReference type="GO" id="GO:0032259">
    <property type="term" value="P:methylation"/>
    <property type="evidence" value="ECO:0007669"/>
    <property type="project" value="UniProtKB-KW"/>
</dbReference>
<accession>A0ABY4YRK5</accession>
<dbReference type="Pfam" id="PF08241">
    <property type="entry name" value="Methyltransf_11"/>
    <property type="match status" value="1"/>
</dbReference>
<dbReference type="Proteomes" id="UP001056455">
    <property type="component" value="Chromosome"/>
</dbReference>
<dbReference type="RefSeq" id="WP_252592456.1">
    <property type="nucleotide sequence ID" value="NZ_CP099489.1"/>
</dbReference>
<dbReference type="GO" id="GO:0008168">
    <property type="term" value="F:methyltransferase activity"/>
    <property type="evidence" value="ECO:0007669"/>
    <property type="project" value="UniProtKB-KW"/>
</dbReference>
<dbReference type="CDD" id="cd02440">
    <property type="entry name" value="AdoMet_MTases"/>
    <property type="match status" value="1"/>
</dbReference>
<dbReference type="EMBL" id="CP099489">
    <property type="protein sequence ID" value="USQ79408.1"/>
    <property type="molecule type" value="Genomic_DNA"/>
</dbReference>
<dbReference type="SUPFAM" id="SSF53335">
    <property type="entry name" value="S-adenosyl-L-methionine-dependent methyltransferases"/>
    <property type="match status" value="1"/>
</dbReference>
<keyword evidence="2" id="KW-0808">Transferase</keyword>